<accession>L0K6M1</accession>
<dbReference type="Pfam" id="PF02511">
    <property type="entry name" value="Thy1"/>
    <property type="match status" value="1"/>
</dbReference>
<evidence type="ECO:0000313" key="1">
    <source>
        <dbReference type="EMBL" id="AGB40180.1"/>
    </source>
</evidence>
<dbReference type="KEGG" id="hhl:Halha_0166"/>
<dbReference type="RefSeq" id="WP_015325908.1">
    <property type="nucleotide sequence ID" value="NC_019978.1"/>
</dbReference>
<dbReference type="PATRIC" id="fig|748449.3.peg.147"/>
<dbReference type="GO" id="GO:0050660">
    <property type="term" value="F:flavin adenine dinucleotide binding"/>
    <property type="evidence" value="ECO:0007669"/>
    <property type="project" value="InterPro"/>
</dbReference>
<dbReference type="STRING" id="748449.Halha_0166"/>
<dbReference type="SUPFAM" id="SSF69796">
    <property type="entry name" value="Thymidylate synthase-complementing protein Thy1"/>
    <property type="match status" value="1"/>
</dbReference>
<sequence>MQITNFEATGLEKVTAWINKNGIKNLNKDAVKEVLRTVNISFIAEEITRAESTLLCELKDSYVQQSQRYVTMDEESYSLPDLADDDKKRAKKLVNKAFALYDRMSELKAGDFKGRPQVDNYKHGIPIEDAR</sequence>
<proteinExistence type="predicted"/>
<gene>
    <name evidence="1" type="ordered locus">Halha_0166</name>
</gene>
<dbReference type="GO" id="GO:0006231">
    <property type="term" value="P:dTMP biosynthetic process"/>
    <property type="evidence" value="ECO:0007669"/>
    <property type="project" value="InterPro"/>
</dbReference>
<dbReference type="GO" id="GO:0050797">
    <property type="term" value="F:thymidylate synthase (FAD) activity"/>
    <property type="evidence" value="ECO:0007669"/>
    <property type="project" value="InterPro"/>
</dbReference>
<name>L0K6M1_HALHC</name>
<dbReference type="Gene3D" id="3.30.1360.170">
    <property type="match status" value="1"/>
</dbReference>
<dbReference type="InterPro" id="IPR036098">
    <property type="entry name" value="Thymidylate_synthase_ThyX_sf"/>
</dbReference>
<keyword evidence="2" id="KW-1185">Reference proteome</keyword>
<evidence type="ECO:0000313" key="2">
    <source>
        <dbReference type="Proteomes" id="UP000010880"/>
    </source>
</evidence>
<dbReference type="Proteomes" id="UP000010880">
    <property type="component" value="Chromosome"/>
</dbReference>
<organism evidence="1 2">
    <name type="scientific">Halobacteroides halobius (strain ATCC 35273 / DSM 5150 / MD-1)</name>
    <dbReference type="NCBI Taxonomy" id="748449"/>
    <lineage>
        <taxon>Bacteria</taxon>
        <taxon>Bacillati</taxon>
        <taxon>Bacillota</taxon>
        <taxon>Clostridia</taxon>
        <taxon>Halanaerobiales</taxon>
        <taxon>Halobacteroidaceae</taxon>
        <taxon>Halobacteroides</taxon>
    </lineage>
</organism>
<protein>
    <submittedName>
        <fullName evidence="1">Thymidylate synthase complementing protein</fullName>
    </submittedName>
</protein>
<dbReference type="InterPro" id="IPR003669">
    <property type="entry name" value="Thymidylate_synthase_ThyX"/>
</dbReference>
<reference evidence="2" key="1">
    <citation type="submission" date="2012-02" db="EMBL/GenBank/DDBJ databases">
        <title>The complete genome of Halobacteroides halobius DSM 5150.</title>
        <authorList>
            <person name="Lucas S."/>
            <person name="Copeland A."/>
            <person name="Lapidus A."/>
            <person name="Glavina del Rio T."/>
            <person name="Dalin E."/>
            <person name="Tice H."/>
            <person name="Bruce D."/>
            <person name="Goodwin L."/>
            <person name="Pitluck S."/>
            <person name="Peters L."/>
            <person name="Mikhailova N."/>
            <person name="Gu W."/>
            <person name="Kyrpides N."/>
            <person name="Mavromatis K."/>
            <person name="Ivanova N."/>
            <person name="Brettin T."/>
            <person name="Detter J.C."/>
            <person name="Han C."/>
            <person name="Larimer F."/>
            <person name="Land M."/>
            <person name="Hauser L."/>
            <person name="Markowitz V."/>
            <person name="Cheng J.-F."/>
            <person name="Hugenholtz P."/>
            <person name="Woyke T."/>
            <person name="Wu D."/>
            <person name="Tindall B."/>
            <person name="Pomrenke H."/>
            <person name="Brambilla E."/>
            <person name="Klenk H.-P."/>
            <person name="Eisen J.A."/>
        </authorList>
    </citation>
    <scope>NUCLEOTIDE SEQUENCE [LARGE SCALE GENOMIC DNA]</scope>
    <source>
        <strain evidence="2">ATCC 35273 / DSM 5150 / MD-1</strain>
    </source>
</reference>
<dbReference type="EMBL" id="CP003359">
    <property type="protein sequence ID" value="AGB40180.1"/>
    <property type="molecule type" value="Genomic_DNA"/>
</dbReference>
<dbReference type="eggNOG" id="COG1351">
    <property type="taxonomic scope" value="Bacteria"/>
</dbReference>
<dbReference type="HOGENOM" id="CLU_1924637_0_0_9"/>
<dbReference type="AlphaFoldDB" id="L0K6M1"/>